<protein>
    <submittedName>
        <fullName evidence="1">Uncharacterized protein</fullName>
    </submittedName>
</protein>
<comment type="caution">
    <text evidence="1">The sequence shown here is derived from an EMBL/GenBank/DDBJ whole genome shotgun (WGS) entry which is preliminary data.</text>
</comment>
<gene>
    <name evidence="1" type="ORF">HPB49_016351</name>
</gene>
<evidence type="ECO:0000313" key="1">
    <source>
        <dbReference type="EMBL" id="KAH7974507.1"/>
    </source>
</evidence>
<reference evidence="1" key="1">
    <citation type="submission" date="2020-05" db="EMBL/GenBank/DDBJ databases">
        <title>Large-scale comparative analyses of tick genomes elucidate their genetic diversity and vector capacities.</title>
        <authorList>
            <person name="Jia N."/>
            <person name="Wang J."/>
            <person name="Shi W."/>
            <person name="Du L."/>
            <person name="Sun Y."/>
            <person name="Zhan W."/>
            <person name="Jiang J."/>
            <person name="Wang Q."/>
            <person name="Zhang B."/>
            <person name="Ji P."/>
            <person name="Sakyi L.B."/>
            <person name="Cui X."/>
            <person name="Yuan T."/>
            <person name="Jiang B."/>
            <person name="Yang W."/>
            <person name="Lam T.T.-Y."/>
            <person name="Chang Q."/>
            <person name="Ding S."/>
            <person name="Wang X."/>
            <person name="Zhu J."/>
            <person name="Ruan X."/>
            <person name="Zhao L."/>
            <person name="Wei J."/>
            <person name="Que T."/>
            <person name="Du C."/>
            <person name="Cheng J."/>
            <person name="Dai P."/>
            <person name="Han X."/>
            <person name="Huang E."/>
            <person name="Gao Y."/>
            <person name="Liu J."/>
            <person name="Shao H."/>
            <person name="Ye R."/>
            <person name="Li L."/>
            <person name="Wei W."/>
            <person name="Wang X."/>
            <person name="Wang C."/>
            <person name="Yang T."/>
            <person name="Huo Q."/>
            <person name="Li W."/>
            <person name="Guo W."/>
            <person name="Chen H."/>
            <person name="Zhou L."/>
            <person name="Ni X."/>
            <person name="Tian J."/>
            <person name="Zhou Y."/>
            <person name="Sheng Y."/>
            <person name="Liu T."/>
            <person name="Pan Y."/>
            <person name="Xia L."/>
            <person name="Li J."/>
            <person name="Zhao F."/>
            <person name="Cao W."/>
        </authorList>
    </citation>
    <scope>NUCLEOTIDE SEQUENCE</scope>
    <source>
        <strain evidence="1">Dsil-2018</strain>
    </source>
</reference>
<proteinExistence type="predicted"/>
<name>A0ACB8DPV4_DERSI</name>
<sequence>MLRTAGDAALWIDYQSAFQFACKACDAVFGDTYVLPSVPRPSLRDRGNPMELYEDDIFCARYRFTKETVRDLLAFLPIGANDANRGQALPPMLQLLVTLRFYGAGTFQIVAGDLVNGSQPTVCRTIKKVTLLIARNLFRVVVRFPGASKLSSVMWDFYEIAHFPGLTGCIDCTHVRIKIPGGDDAEVYRNRKGVFSVNVQVYICTQLVAHYMLAL</sequence>
<accession>A0ACB8DPV4</accession>
<keyword evidence="2" id="KW-1185">Reference proteome</keyword>
<evidence type="ECO:0000313" key="2">
    <source>
        <dbReference type="Proteomes" id="UP000821865"/>
    </source>
</evidence>
<dbReference type="EMBL" id="CM023479">
    <property type="protein sequence ID" value="KAH7974507.1"/>
    <property type="molecule type" value="Genomic_DNA"/>
</dbReference>
<dbReference type="Proteomes" id="UP000821865">
    <property type="component" value="Chromosome 10"/>
</dbReference>
<organism evidence="1 2">
    <name type="scientific">Dermacentor silvarum</name>
    <name type="common">Tick</name>
    <dbReference type="NCBI Taxonomy" id="543639"/>
    <lineage>
        <taxon>Eukaryota</taxon>
        <taxon>Metazoa</taxon>
        <taxon>Ecdysozoa</taxon>
        <taxon>Arthropoda</taxon>
        <taxon>Chelicerata</taxon>
        <taxon>Arachnida</taxon>
        <taxon>Acari</taxon>
        <taxon>Parasitiformes</taxon>
        <taxon>Ixodida</taxon>
        <taxon>Ixodoidea</taxon>
        <taxon>Ixodidae</taxon>
        <taxon>Rhipicephalinae</taxon>
        <taxon>Dermacentor</taxon>
    </lineage>
</organism>